<dbReference type="EMBL" id="MIGY01000002">
    <property type="protein sequence ID" value="PPU07702.1"/>
    <property type="molecule type" value="Genomic_DNA"/>
</dbReference>
<dbReference type="Pfam" id="PF08878">
    <property type="entry name" value="HamA"/>
    <property type="match status" value="1"/>
</dbReference>
<evidence type="ECO:0000313" key="2">
    <source>
        <dbReference type="EMBL" id="PPU07702.1"/>
    </source>
</evidence>
<proteinExistence type="predicted"/>
<evidence type="ECO:0000259" key="1">
    <source>
        <dbReference type="Pfam" id="PF08878"/>
    </source>
</evidence>
<organism evidence="2 3">
    <name type="scientific">Xanthomonas arboricola</name>
    <dbReference type="NCBI Taxonomy" id="56448"/>
    <lineage>
        <taxon>Bacteria</taxon>
        <taxon>Pseudomonadati</taxon>
        <taxon>Pseudomonadota</taxon>
        <taxon>Gammaproteobacteria</taxon>
        <taxon>Lysobacterales</taxon>
        <taxon>Lysobacteraceae</taxon>
        <taxon>Xanthomonas</taxon>
    </lineage>
</organism>
<evidence type="ECO:0000313" key="3">
    <source>
        <dbReference type="Proteomes" id="UP000239204"/>
    </source>
</evidence>
<dbReference type="InterPro" id="IPR014976">
    <property type="entry name" value="AbpA_HamA_C"/>
</dbReference>
<name>A0A2S7AD85_9XANT</name>
<comment type="caution">
    <text evidence="2">The sequence shown here is derived from an EMBL/GenBank/DDBJ whole genome shotgun (WGS) entry which is preliminary data.</text>
</comment>
<feature type="domain" description="Anti-bacteriophage protein A/HamA C-terminal" evidence="1">
    <location>
        <begin position="17"/>
        <end position="251"/>
    </location>
</feature>
<dbReference type="Proteomes" id="UP000239204">
    <property type="component" value="Unassembled WGS sequence"/>
</dbReference>
<reference evidence="2 3" key="1">
    <citation type="submission" date="2016-08" db="EMBL/GenBank/DDBJ databases">
        <title>Evolution of the type three secretion system and type three effector repertoires in Xanthomonas.</title>
        <authorList>
            <person name="Merda D."/>
            <person name="Briand M."/>
            <person name="Bosis E."/>
            <person name="Rousseau C."/>
            <person name="Portier P."/>
            <person name="Jacques M.-A."/>
            <person name="Fischer-Le Saux M."/>
        </authorList>
    </citation>
    <scope>NUCLEOTIDE SEQUENCE [LARGE SCALE GENOMIC DNA]</scope>
    <source>
        <strain evidence="2 3">CFBP 7645</strain>
    </source>
</reference>
<protein>
    <recommendedName>
        <fullName evidence="1">Anti-bacteriophage protein A/HamA C-terminal domain-containing protein</fullName>
    </recommendedName>
</protein>
<gene>
    <name evidence="2" type="ORF">XarjCFBP7645_08780</name>
</gene>
<dbReference type="AlphaFoldDB" id="A0A2S7AD85"/>
<sequence length="257" mass="28802">MLYQPWCDRSIQEQGSKQLWRLSERDGGRAAIEATLTTRIRSHYDNLDEIAEDVRELGYPGAAAILAERMPRSPRARSGELGEILATELVEEHLEFEVPVRRLRYKDGREMALRGDDFVGLKLDAQENLHFLKGESKSRANLANAAISEAREALSRDDGKPTATSLLFVADRLMEGEGERRQMGRRIRNDVASRAAPPARTSHMLFTMSGNSTPQAQRDDLAAADGTRPHLSAHLHIEDHQAFIQDCYERALALGND</sequence>
<accession>A0A2S7AD85</accession>
<dbReference type="RefSeq" id="WP_104537186.1">
    <property type="nucleotide sequence ID" value="NZ_MIGY01000002.1"/>
</dbReference>